<accession>A0A380LNL5</accession>
<proteinExistence type="predicted"/>
<dbReference type="InterPro" id="IPR001296">
    <property type="entry name" value="Glyco_trans_1"/>
</dbReference>
<dbReference type="Proteomes" id="UP000255523">
    <property type="component" value="Unassembled WGS sequence"/>
</dbReference>
<evidence type="ECO:0000313" key="3">
    <source>
        <dbReference type="EMBL" id="SUO03456.1"/>
    </source>
</evidence>
<evidence type="ECO:0000313" key="4">
    <source>
        <dbReference type="Proteomes" id="UP000255523"/>
    </source>
</evidence>
<dbReference type="Gene3D" id="3.40.50.2000">
    <property type="entry name" value="Glycogen Phosphorylase B"/>
    <property type="match status" value="2"/>
</dbReference>
<dbReference type="GeneID" id="77461309"/>
<dbReference type="AlphaFoldDB" id="A0A380LNL5"/>
<keyword evidence="3" id="KW-0328">Glycosyltransferase</keyword>
<keyword evidence="3" id="KW-0808">Transferase</keyword>
<dbReference type="InterPro" id="IPR050194">
    <property type="entry name" value="Glycosyltransferase_grp1"/>
</dbReference>
<sequence>MKILHYALGFPPYRTGGLTKYCTDLMLTQAEQGHEVALLWPGQITIVKKQTEIHKKKNWNGIKSFEIINPLPVPLDEGILDIDIYTKKGDKAVYSEFLQDYVPDVIHIHTLMGLHKEFIYAANEFGIRTVFTTHDYFGICPKVTLFHNGKPCDDDHGCMDCVGCNRSALSMKKITVLQSPIYRKLKNTSIIKLLRNRHRKNFFEETEIEIAAGTENASMAQNYEKLREYYVSMLKIVDFIHFNSSVTEMVYNRYFHPKNSAVISITHRDIKDHRKRKNFDHDVLRITYLGPAKPFKGFQFLIGVLDDIWRETPGKFELHIYTNTNIEREYITHKQDGYPYSQLEEIFDNTDLLIAPSQWYETFGFTILEALSYGVPVVVSDKVGAQDLLDTQYMFDDKKSLKEILQGMVKDKKILALANDNNIKNFMPMQMKRHSTIIKEKLYRK</sequence>
<dbReference type="Pfam" id="PF00534">
    <property type="entry name" value="Glycos_transf_1"/>
    <property type="match status" value="1"/>
</dbReference>
<evidence type="ECO:0000259" key="2">
    <source>
        <dbReference type="Pfam" id="PF13439"/>
    </source>
</evidence>
<dbReference type="OrthoDB" id="9815550at2"/>
<evidence type="ECO:0000259" key="1">
    <source>
        <dbReference type="Pfam" id="PF00534"/>
    </source>
</evidence>
<keyword evidence="4" id="KW-1185">Reference proteome</keyword>
<dbReference type="Pfam" id="PF13439">
    <property type="entry name" value="Glyco_transf_4"/>
    <property type="match status" value="1"/>
</dbReference>
<dbReference type="PANTHER" id="PTHR45947:SF13">
    <property type="entry name" value="TRANSFERASE"/>
    <property type="match status" value="1"/>
</dbReference>
<name>A0A380LNL5_9FIRM</name>
<dbReference type="RefSeq" id="WP_027969045.1">
    <property type="nucleotide sequence ID" value="NZ_UHFX01000003.1"/>
</dbReference>
<feature type="domain" description="Glycosyl transferase family 1" evidence="1">
    <location>
        <begin position="270"/>
        <end position="401"/>
    </location>
</feature>
<feature type="domain" description="Glycosyltransferase subfamily 4-like N-terminal" evidence="2">
    <location>
        <begin position="16"/>
        <end position="137"/>
    </location>
</feature>
<dbReference type="SUPFAM" id="SSF53756">
    <property type="entry name" value="UDP-Glycosyltransferase/glycogen phosphorylase"/>
    <property type="match status" value="1"/>
</dbReference>
<gene>
    <name evidence="3" type="ORF">NCTC11087_00318</name>
</gene>
<organism evidence="3 4">
    <name type="scientific">Faecalicoccus pleomorphus</name>
    <dbReference type="NCBI Taxonomy" id="1323"/>
    <lineage>
        <taxon>Bacteria</taxon>
        <taxon>Bacillati</taxon>
        <taxon>Bacillota</taxon>
        <taxon>Erysipelotrichia</taxon>
        <taxon>Erysipelotrichales</taxon>
        <taxon>Erysipelotrichaceae</taxon>
        <taxon>Faecalicoccus</taxon>
    </lineage>
</organism>
<dbReference type="PANTHER" id="PTHR45947">
    <property type="entry name" value="SULFOQUINOVOSYL TRANSFERASE SQD2"/>
    <property type="match status" value="1"/>
</dbReference>
<dbReference type="GO" id="GO:0016757">
    <property type="term" value="F:glycosyltransferase activity"/>
    <property type="evidence" value="ECO:0007669"/>
    <property type="project" value="UniProtKB-KW"/>
</dbReference>
<protein>
    <submittedName>
        <fullName evidence="3">UDP-D-galactose:(Glucosyl)lipopolysaccharide-1,6-D-galactosyltransferase</fullName>
    </submittedName>
</protein>
<dbReference type="InterPro" id="IPR028098">
    <property type="entry name" value="Glyco_trans_4-like_N"/>
</dbReference>
<dbReference type="EMBL" id="UHFX01000003">
    <property type="protein sequence ID" value="SUO03456.1"/>
    <property type="molecule type" value="Genomic_DNA"/>
</dbReference>
<reference evidence="3 4" key="1">
    <citation type="submission" date="2018-06" db="EMBL/GenBank/DDBJ databases">
        <authorList>
            <consortium name="Pathogen Informatics"/>
            <person name="Doyle S."/>
        </authorList>
    </citation>
    <scope>NUCLEOTIDE SEQUENCE [LARGE SCALE GENOMIC DNA]</scope>
    <source>
        <strain evidence="3 4">NCTC11087</strain>
    </source>
</reference>